<dbReference type="InterPro" id="IPR000979">
    <property type="entry name" value="Phosphodiesterase_MJ0936/Vps29"/>
</dbReference>
<evidence type="ECO:0000259" key="3">
    <source>
        <dbReference type="Pfam" id="PF12850"/>
    </source>
</evidence>
<accession>A0A4R8M142</accession>
<comment type="caution">
    <text evidence="4">The sequence shown here is derived from an EMBL/GenBank/DDBJ whole genome shotgun (WGS) entry which is preliminary data.</text>
</comment>
<dbReference type="AlphaFoldDB" id="A0A4R8M142"/>
<dbReference type="OrthoDB" id="9800565at2"/>
<evidence type="ECO:0000313" key="4">
    <source>
        <dbReference type="EMBL" id="TDY55005.1"/>
    </source>
</evidence>
<dbReference type="EC" id="3.1.4.-" evidence="2"/>
<dbReference type="Proteomes" id="UP000295066">
    <property type="component" value="Unassembled WGS sequence"/>
</dbReference>
<evidence type="ECO:0000256" key="1">
    <source>
        <dbReference type="ARBA" id="ARBA00008950"/>
    </source>
</evidence>
<evidence type="ECO:0000313" key="5">
    <source>
        <dbReference type="Proteomes" id="UP000295066"/>
    </source>
</evidence>
<dbReference type="InterPro" id="IPR024654">
    <property type="entry name" value="Calcineurin-like_PHP_lpxH"/>
</dbReference>
<comment type="cofactor">
    <cofactor evidence="2">
        <name>a divalent metal cation</name>
        <dbReference type="ChEBI" id="CHEBI:60240"/>
    </cofactor>
</comment>
<reference evidence="4 5" key="1">
    <citation type="submission" date="2019-03" db="EMBL/GenBank/DDBJ databases">
        <title>Genomic Encyclopedia of Type Strains, Phase IV (KMG-IV): sequencing the most valuable type-strain genomes for metagenomic binning, comparative biology and taxonomic classification.</title>
        <authorList>
            <person name="Goeker M."/>
        </authorList>
    </citation>
    <scope>NUCLEOTIDE SEQUENCE [LARGE SCALE GENOMIC DNA]</scope>
    <source>
        <strain evidence="4 5">DSM 25964</strain>
    </source>
</reference>
<dbReference type="InterPro" id="IPR053193">
    <property type="entry name" value="MetalloPDE_YfcE-like"/>
</dbReference>
<dbReference type="GO" id="GO:0016787">
    <property type="term" value="F:hydrolase activity"/>
    <property type="evidence" value="ECO:0007669"/>
    <property type="project" value="UniProtKB-UniRule"/>
</dbReference>
<dbReference type="Pfam" id="PF12850">
    <property type="entry name" value="Metallophos_2"/>
    <property type="match status" value="1"/>
</dbReference>
<comment type="similarity">
    <text evidence="1 2">Belongs to the metallophosphoesterase superfamily. YfcE family.</text>
</comment>
<keyword evidence="2" id="KW-0479">Metal-binding</keyword>
<dbReference type="PANTHER" id="PTHR43165">
    <property type="entry name" value="METALLOPHOSPHOESTERASE"/>
    <property type="match status" value="1"/>
</dbReference>
<evidence type="ECO:0000256" key="2">
    <source>
        <dbReference type="RuleBase" id="RU362039"/>
    </source>
</evidence>
<dbReference type="PANTHER" id="PTHR43165:SF1">
    <property type="entry name" value="PHOSPHODIESTERASE MJ0936"/>
    <property type="match status" value="1"/>
</dbReference>
<protein>
    <recommendedName>
        <fullName evidence="2">Phosphoesterase</fullName>
        <ecNumber evidence="2">3.1.4.-</ecNumber>
    </recommendedName>
</protein>
<proteinExistence type="inferred from homology"/>
<keyword evidence="5" id="KW-1185">Reference proteome</keyword>
<feature type="domain" description="Calcineurin-like phosphoesterase" evidence="3">
    <location>
        <begin position="4"/>
        <end position="152"/>
    </location>
</feature>
<dbReference type="Gene3D" id="3.60.21.10">
    <property type="match status" value="1"/>
</dbReference>
<gene>
    <name evidence="4" type="ORF">C8D99_12628</name>
</gene>
<organism evidence="4 5">
    <name type="scientific">Aminivibrio pyruvatiphilus</name>
    <dbReference type="NCBI Taxonomy" id="1005740"/>
    <lineage>
        <taxon>Bacteria</taxon>
        <taxon>Thermotogati</taxon>
        <taxon>Synergistota</taxon>
        <taxon>Synergistia</taxon>
        <taxon>Synergistales</taxon>
        <taxon>Aminobacteriaceae</taxon>
        <taxon>Aminivibrio</taxon>
    </lineage>
</organism>
<dbReference type="InterPro" id="IPR029052">
    <property type="entry name" value="Metallo-depent_PP-like"/>
</dbReference>
<sequence>MNGRLGVISDTHGHEEAWRNALVQWGQADGVFHCGDVLGEIATGLEEMIRNAPFPVIISRGNCDRPGDEALLGWPVLAPYATAWWNSKLILAGHGAPFQPLRELGLRCRADLVIYGHTHVSSIVREEGTIFLNPGSAALPKGRDPASAAVLDRSGIRIFVLENGETLHHEPWI</sequence>
<dbReference type="SUPFAM" id="SSF56300">
    <property type="entry name" value="Metallo-dependent phosphatases"/>
    <property type="match status" value="1"/>
</dbReference>
<name>A0A4R8M142_9BACT</name>
<dbReference type="RefSeq" id="WP_133959051.1">
    <property type="nucleotide sequence ID" value="NZ_SORI01000026.1"/>
</dbReference>
<dbReference type="NCBIfam" id="TIGR00040">
    <property type="entry name" value="yfcE"/>
    <property type="match status" value="1"/>
</dbReference>
<dbReference type="EMBL" id="SORI01000026">
    <property type="protein sequence ID" value="TDY55005.1"/>
    <property type="molecule type" value="Genomic_DNA"/>
</dbReference>
<dbReference type="GO" id="GO:0046872">
    <property type="term" value="F:metal ion binding"/>
    <property type="evidence" value="ECO:0007669"/>
    <property type="project" value="UniProtKB-KW"/>
</dbReference>